<dbReference type="SUPFAM" id="SSF52206">
    <property type="entry name" value="Hypothetical protein MTH538"/>
    <property type="match status" value="1"/>
</dbReference>
<evidence type="ECO:0000256" key="1">
    <source>
        <dbReference type="SAM" id="MobiDB-lite"/>
    </source>
</evidence>
<sequence>MLNEGKRRHVFISHHHKDDVHVDSVTNLLHKKGDDIRNSSWRQLKPENQERIKDKRVSDEVIRRYLRRKISWAGTVVVLIGKDTHTRPWVNWEIEEANRQGKRIVGVYLRGGTEADVPESLKDHATSIVNWNTDSIQSAISGENVFKTPEGASRPAPYEMKSSTC</sequence>
<evidence type="ECO:0000313" key="3">
    <source>
        <dbReference type="EMBL" id="RRA98620.1"/>
    </source>
</evidence>
<dbReference type="AlphaFoldDB" id="A0A3P1BC25"/>
<dbReference type="Gene3D" id="3.40.50.9200">
    <property type="entry name" value="Hypothetical protein MTH538"/>
    <property type="match status" value="1"/>
</dbReference>
<reference evidence="3 4" key="1">
    <citation type="submission" date="2018-11" db="EMBL/GenBank/DDBJ databases">
        <authorList>
            <person name="Zhou Z."/>
            <person name="Wang G."/>
        </authorList>
    </citation>
    <scope>NUCLEOTIDE SEQUENCE [LARGE SCALE GENOMIC DNA]</scope>
    <source>
        <strain evidence="3 4">KCTC52004</strain>
    </source>
</reference>
<organism evidence="3 4">
    <name type="scientific">Larkinella rosea</name>
    <dbReference type="NCBI Taxonomy" id="2025312"/>
    <lineage>
        <taxon>Bacteria</taxon>
        <taxon>Pseudomonadati</taxon>
        <taxon>Bacteroidota</taxon>
        <taxon>Cytophagia</taxon>
        <taxon>Cytophagales</taxon>
        <taxon>Spirosomataceae</taxon>
        <taxon>Larkinella</taxon>
    </lineage>
</organism>
<evidence type="ECO:0000313" key="4">
    <source>
        <dbReference type="Proteomes" id="UP000271925"/>
    </source>
</evidence>
<comment type="caution">
    <text evidence="3">The sequence shown here is derived from an EMBL/GenBank/DDBJ whole genome shotgun (WGS) entry which is preliminary data.</text>
</comment>
<dbReference type="Proteomes" id="UP000271925">
    <property type="component" value="Unassembled WGS sequence"/>
</dbReference>
<proteinExistence type="predicted"/>
<dbReference type="RefSeq" id="WP_124878446.1">
    <property type="nucleotide sequence ID" value="NZ_RQJO01000015.1"/>
</dbReference>
<dbReference type="InterPro" id="IPR015032">
    <property type="entry name" value="ThsB__TIR-like_domain"/>
</dbReference>
<dbReference type="InterPro" id="IPR036490">
    <property type="entry name" value="ThsB_TIR-like_sf"/>
</dbReference>
<name>A0A3P1BC25_9BACT</name>
<dbReference type="EMBL" id="RQJO01000015">
    <property type="protein sequence ID" value="RRA98620.1"/>
    <property type="molecule type" value="Genomic_DNA"/>
</dbReference>
<feature type="region of interest" description="Disordered" evidence="1">
    <location>
        <begin position="146"/>
        <end position="165"/>
    </location>
</feature>
<protein>
    <submittedName>
        <fullName evidence="3">TIR domain-containing protein</fullName>
    </submittedName>
</protein>
<gene>
    <name evidence="3" type="ORF">EHT25_26815</name>
</gene>
<keyword evidence="4" id="KW-1185">Reference proteome</keyword>
<evidence type="ECO:0000259" key="2">
    <source>
        <dbReference type="Pfam" id="PF08937"/>
    </source>
</evidence>
<dbReference type="Pfam" id="PF08937">
    <property type="entry name" value="ThsB_TIR"/>
    <property type="match status" value="1"/>
</dbReference>
<dbReference type="OrthoDB" id="9811746at2"/>
<accession>A0A3P1BC25</accession>
<feature type="domain" description="Thoeris protein ThsB TIR-like" evidence="2">
    <location>
        <begin position="11"/>
        <end position="111"/>
    </location>
</feature>